<reference evidence="2 3" key="1">
    <citation type="submission" date="2016-07" db="EMBL/GenBank/DDBJ databases">
        <title>Pervasive Adenine N6-methylation of Active Genes in Fungi.</title>
        <authorList>
            <consortium name="DOE Joint Genome Institute"/>
            <person name="Mondo S.J."/>
            <person name="Dannebaum R.O."/>
            <person name="Kuo R.C."/>
            <person name="Labutti K."/>
            <person name="Haridas S."/>
            <person name="Kuo A."/>
            <person name="Salamov A."/>
            <person name="Ahrendt S.R."/>
            <person name="Lipzen A."/>
            <person name="Sullivan W."/>
            <person name="Andreopoulos W.B."/>
            <person name="Clum A."/>
            <person name="Lindquist E."/>
            <person name="Daum C."/>
            <person name="Ramamoorthy G.K."/>
            <person name="Gryganskyi A."/>
            <person name="Culley D."/>
            <person name="Magnuson J.K."/>
            <person name="James T.Y."/>
            <person name="O'Malley M.A."/>
            <person name="Stajich J.E."/>
            <person name="Spatafora J.W."/>
            <person name="Visel A."/>
            <person name="Grigoriev I.V."/>
        </authorList>
    </citation>
    <scope>NUCLEOTIDE SEQUENCE [LARGE SCALE GENOMIC DNA]</scope>
    <source>
        <strain evidence="2 3">ATCC 12442</strain>
    </source>
</reference>
<dbReference type="GeneID" id="63807727"/>
<gene>
    <name evidence="2" type="ORF">DL89DRAFT_316899</name>
</gene>
<name>A0A1Y1W8L2_9FUNG</name>
<dbReference type="RefSeq" id="XP_040743264.1">
    <property type="nucleotide sequence ID" value="XM_040891079.1"/>
</dbReference>
<evidence type="ECO:0000256" key="1">
    <source>
        <dbReference type="SAM" id="MobiDB-lite"/>
    </source>
</evidence>
<comment type="caution">
    <text evidence="2">The sequence shown here is derived from an EMBL/GenBank/DDBJ whole genome shotgun (WGS) entry which is preliminary data.</text>
</comment>
<evidence type="ECO:0000313" key="2">
    <source>
        <dbReference type="EMBL" id="ORX69576.1"/>
    </source>
</evidence>
<protein>
    <submittedName>
        <fullName evidence="2">Uncharacterized protein</fullName>
    </submittedName>
</protein>
<keyword evidence="3" id="KW-1185">Reference proteome</keyword>
<feature type="compositionally biased region" description="Polar residues" evidence="1">
    <location>
        <begin position="125"/>
        <end position="144"/>
    </location>
</feature>
<feature type="region of interest" description="Disordered" evidence="1">
    <location>
        <begin position="123"/>
        <end position="144"/>
    </location>
</feature>
<dbReference type="AlphaFoldDB" id="A0A1Y1W8L2"/>
<dbReference type="Proteomes" id="UP000193922">
    <property type="component" value="Unassembled WGS sequence"/>
</dbReference>
<sequence length="144" mass="16449">MPWQKRVVFFLSFLHCLYIFLHIPDSLIPLANHQFTAEEFLDIFSCSSSLTEEQRAMIKRGGLCSLFQIGQNHFRRVVPAALSFDLDQFELMMALYRLAQTGPAVSHGTKDGAGTTFHKLRENQNRTATTGNTKLRSFNSTTYR</sequence>
<proteinExistence type="predicted"/>
<organism evidence="2 3">
    <name type="scientific">Linderina pennispora</name>
    <dbReference type="NCBI Taxonomy" id="61395"/>
    <lineage>
        <taxon>Eukaryota</taxon>
        <taxon>Fungi</taxon>
        <taxon>Fungi incertae sedis</taxon>
        <taxon>Zoopagomycota</taxon>
        <taxon>Kickxellomycotina</taxon>
        <taxon>Kickxellomycetes</taxon>
        <taxon>Kickxellales</taxon>
        <taxon>Kickxellaceae</taxon>
        <taxon>Linderina</taxon>
    </lineage>
</organism>
<dbReference type="EMBL" id="MCFD01000007">
    <property type="protein sequence ID" value="ORX69576.1"/>
    <property type="molecule type" value="Genomic_DNA"/>
</dbReference>
<accession>A0A1Y1W8L2</accession>
<evidence type="ECO:0000313" key="3">
    <source>
        <dbReference type="Proteomes" id="UP000193922"/>
    </source>
</evidence>